<keyword evidence="1" id="KW-0614">Plasmid</keyword>
<proteinExistence type="predicted"/>
<dbReference type="AlphaFoldDB" id="A4WZ16"/>
<evidence type="ECO:0000313" key="1">
    <source>
        <dbReference type="EMBL" id="ABP72630.1"/>
    </source>
</evidence>
<dbReference type="KEGG" id="rsq:Rsph17025_3766"/>
<accession>A4WZ16</accession>
<organism evidence="1">
    <name type="scientific">Cereibacter sphaeroides (strain ATCC 17025 / ATH 2.4.3)</name>
    <name type="common">Rhodobacter sphaeroides</name>
    <dbReference type="NCBI Taxonomy" id="349102"/>
    <lineage>
        <taxon>Bacteria</taxon>
        <taxon>Pseudomonadati</taxon>
        <taxon>Pseudomonadota</taxon>
        <taxon>Alphaproteobacteria</taxon>
        <taxon>Rhodobacterales</taxon>
        <taxon>Paracoccaceae</taxon>
        <taxon>Cereibacter</taxon>
    </lineage>
</organism>
<geneLocation type="plasmid" evidence="1">
    <name>pRSPA01</name>
</geneLocation>
<name>A4WZ16_CERS5</name>
<gene>
    <name evidence="1" type="ordered locus">Rsph17025_3766</name>
</gene>
<reference evidence="1" key="1">
    <citation type="submission" date="2007-04" db="EMBL/GenBank/DDBJ databases">
        <title>Complete sequence of plasmid pRSPA01 of Rhodobacter sphaeroides ATCC 17025.</title>
        <authorList>
            <consortium name="US DOE Joint Genome Institute"/>
            <person name="Copeland A."/>
            <person name="Lucas S."/>
            <person name="Lapidus A."/>
            <person name="Barry K."/>
            <person name="Detter J.C."/>
            <person name="Glavina del Rio T."/>
            <person name="Hammon N."/>
            <person name="Israni S."/>
            <person name="Dalin E."/>
            <person name="Tice H."/>
            <person name="Pitluck S."/>
            <person name="Chertkov O."/>
            <person name="Brettin T."/>
            <person name="Bruce D."/>
            <person name="Han C."/>
            <person name="Schmutz J."/>
            <person name="Larimer F."/>
            <person name="Land M."/>
            <person name="Hauser L."/>
            <person name="Kyrpides N."/>
            <person name="Kim E."/>
            <person name="Richardson P."/>
            <person name="Mackenzie C."/>
            <person name="Choudhary M."/>
            <person name="Donohue T.J."/>
            <person name="Kaplan S."/>
        </authorList>
    </citation>
    <scope>NUCLEOTIDE SEQUENCE [LARGE SCALE GENOMIC DNA]</scope>
    <source>
        <strain evidence="1">ATCC 17025</strain>
        <plasmid evidence="1">pRSPA01</plasmid>
    </source>
</reference>
<protein>
    <submittedName>
        <fullName evidence="1">Uncharacterized protein</fullName>
    </submittedName>
</protein>
<dbReference type="EMBL" id="CP000662">
    <property type="protein sequence ID" value="ABP72630.1"/>
    <property type="molecule type" value="Genomic_DNA"/>
</dbReference>
<dbReference type="HOGENOM" id="CLU_2495871_0_0_5"/>
<sequence length="86" mass="9504">MDLVGHDLEHVLEELPGSLSVSRCNELSNGELGRPVDADEQVELPFAGLHLRDIDVKEADGVGVILPTLTGRDRRIMRPFSASWRV</sequence>